<keyword evidence="2" id="KW-1185">Reference proteome</keyword>
<accession>A0A7X0P344</accession>
<evidence type="ECO:0000313" key="1">
    <source>
        <dbReference type="EMBL" id="MBB6554151.1"/>
    </source>
</evidence>
<reference evidence="1 2" key="1">
    <citation type="submission" date="2020-08" db="EMBL/GenBank/DDBJ databases">
        <title>Sequencing the genomes of 1000 actinobacteria strains.</title>
        <authorList>
            <person name="Klenk H.-P."/>
        </authorList>
    </citation>
    <scope>NUCLEOTIDE SEQUENCE [LARGE SCALE GENOMIC DNA]</scope>
    <source>
        <strain evidence="1 2">DSM 43768</strain>
    </source>
</reference>
<sequence length="85" mass="9472">MSLADLTFDQWRTTEAACACRPPDEWEHARGAGADTVFRWGGYGHLPAWLPLATANRNPNMAEFVYGPEGEDLCEDFSTRPVLTL</sequence>
<evidence type="ECO:0000313" key="2">
    <source>
        <dbReference type="Proteomes" id="UP000565579"/>
    </source>
</evidence>
<dbReference type="AlphaFoldDB" id="A0A7X0P344"/>
<dbReference type="EMBL" id="JACHMI010000001">
    <property type="protein sequence ID" value="MBB6554151.1"/>
    <property type="molecule type" value="Genomic_DNA"/>
</dbReference>
<name>A0A7X0P344_9ACTN</name>
<dbReference type="Proteomes" id="UP000565579">
    <property type="component" value="Unassembled WGS sequence"/>
</dbReference>
<comment type="caution">
    <text evidence="1">The sequence shown here is derived from an EMBL/GenBank/DDBJ whole genome shotgun (WGS) entry which is preliminary data.</text>
</comment>
<dbReference type="RefSeq" id="WP_221525295.1">
    <property type="nucleotide sequence ID" value="NZ_JACHMI010000001.1"/>
</dbReference>
<organism evidence="1 2">
    <name type="scientific">Nonomuraea rubra</name>
    <dbReference type="NCBI Taxonomy" id="46180"/>
    <lineage>
        <taxon>Bacteria</taxon>
        <taxon>Bacillati</taxon>
        <taxon>Actinomycetota</taxon>
        <taxon>Actinomycetes</taxon>
        <taxon>Streptosporangiales</taxon>
        <taxon>Streptosporangiaceae</taxon>
        <taxon>Nonomuraea</taxon>
    </lineage>
</organism>
<gene>
    <name evidence="1" type="ORF">HD593_008946</name>
</gene>
<proteinExistence type="predicted"/>
<protein>
    <submittedName>
        <fullName evidence="1">Uncharacterized protein</fullName>
    </submittedName>
</protein>